<feature type="compositionally biased region" description="Polar residues" evidence="6">
    <location>
        <begin position="1012"/>
        <end position="1033"/>
    </location>
</feature>
<keyword evidence="5" id="KW-0378">Hydrolase</keyword>
<dbReference type="PANTHER" id="PTHR46896:SF3">
    <property type="entry name" value="FI06413P-RELATED"/>
    <property type="match status" value="1"/>
</dbReference>
<dbReference type="InterPro" id="IPR003653">
    <property type="entry name" value="Peptidase_C48_C"/>
</dbReference>
<feature type="compositionally biased region" description="Polar residues" evidence="6">
    <location>
        <begin position="549"/>
        <end position="574"/>
    </location>
</feature>
<dbReference type="InterPro" id="IPR051947">
    <property type="entry name" value="Sentrin-specific_protease"/>
</dbReference>
<proteinExistence type="inferred from homology"/>
<comment type="similarity">
    <text evidence="1">Belongs to the peptidase C48 family.</text>
</comment>
<feature type="compositionally biased region" description="Polar residues" evidence="6">
    <location>
        <begin position="1192"/>
        <end position="1203"/>
    </location>
</feature>
<keyword evidence="3" id="KW-0645">Protease</keyword>
<reference evidence="8" key="1">
    <citation type="submission" date="2016-04" db="EMBL/GenBank/DDBJ databases">
        <authorList>
            <person name="Nguyen H.D."/>
            <person name="Kesanakurti P."/>
            <person name="Cullis J."/>
            <person name="Levesque C.A."/>
            <person name="Hambleton S."/>
        </authorList>
    </citation>
    <scope>NUCLEOTIDE SEQUENCE</scope>
    <source>
        <strain evidence="8">DAOMC 238032</strain>
    </source>
</reference>
<dbReference type="Gene3D" id="3.40.395.10">
    <property type="entry name" value="Adenoviral Proteinase, Chain A"/>
    <property type="match status" value="1"/>
</dbReference>
<feature type="compositionally biased region" description="Basic and acidic residues" evidence="6">
    <location>
        <begin position="1039"/>
        <end position="1052"/>
    </location>
</feature>
<feature type="region of interest" description="Disordered" evidence="6">
    <location>
        <begin position="724"/>
        <end position="780"/>
    </location>
</feature>
<feature type="compositionally biased region" description="Polar residues" evidence="6">
    <location>
        <begin position="1111"/>
        <end position="1125"/>
    </location>
</feature>
<dbReference type="Gene3D" id="1.10.418.20">
    <property type="match status" value="1"/>
</dbReference>
<dbReference type="EMBL" id="LWDD02000065">
    <property type="protein sequence ID" value="KAE8264468.1"/>
    <property type="molecule type" value="Genomic_DNA"/>
</dbReference>
<evidence type="ECO:0000256" key="1">
    <source>
        <dbReference type="ARBA" id="ARBA00005234"/>
    </source>
</evidence>
<dbReference type="PROSITE" id="PS50600">
    <property type="entry name" value="ULP_PROTEASE"/>
    <property type="match status" value="1"/>
</dbReference>
<feature type="compositionally biased region" description="Polar residues" evidence="6">
    <location>
        <begin position="202"/>
        <end position="215"/>
    </location>
</feature>
<evidence type="ECO:0000259" key="7">
    <source>
        <dbReference type="PROSITE" id="PS50600"/>
    </source>
</evidence>
<evidence type="ECO:0000256" key="4">
    <source>
        <dbReference type="ARBA" id="ARBA00022786"/>
    </source>
</evidence>
<feature type="compositionally biased region" description="Polar residues" evidence="6">
    <location>
        <begin position="1263"/>
        <end position="1274"/>
    </location>
</feature>
<evidence type="ECO:0000256" key="2">
    <source>
        <dbReference type="ARBA" id="ARBA00022553"/>
    </source>
</evidence>
<dbReference type="GO" id="GO:0006508">
    <property type="term" value="P:proteolysis"/>
    <property type="evidence" value="ECO:0007669"/>
    <property type="project" value="UniProtKB-KW"/>
</dbReference>
<gene>
    <name evidence="8" type="ORF">A4X03_0g923</name>
</gene>
<feature type="compositionally biased region" description="Low complexity" evidence="6">
    <location>
        <begin position="1550"/>
        <end position="1559"/>
    </location>
</feature>
<feature type="region of interest" description="Disordered" evidence="6">
    <location>
        <begin position="547"/>
        <end position="574"/>
    </location>
</feature>
<protein>
    <recommendedName>
        <fullName evidence="7">Ubiquitin-like protease family profile domain-containing protein</fullName>
    </recommendedName>
</protein>
<keyword evidence="4" id="KW-0833">Ubl conjugation pathway</keyword>
<evidence type="ECO:0000256" key="5">
    <source>
        <dbReference type="ARBA" id="ARBA00022801"/>
    </source>
</evidence>
<accession>A0A177VF45</accession>
<feature type="compositionally biased region" description="Low complexity" evidence="6">
    <location>
        <begin position="312"/>
        <end position="323"/>
    </location>
</feature>
<keyword evidence="2" id="KW-0597">Phosphoprotein</keyword>
<feature type="region of interest" description="Disordered" evidence="6">
    <location>
        <begin position="1540"/>
        <end position="1669"/>
    </location>
</feature>
<feature type="compositionally biased region" description="Polar residues" evidence="6">
    <location>
        <begin position="487"/>
        <end position="496"/>
    </location>
</feature>
<dbReference type="SUPFAM" id="SSF54001">
    <property type="entry name" value="Cysteine proteinases"/>
    <property type="match status" value="1"/>
</dbReference>
<dbReference type="PANTHER" id="PTHR46896">
    <property type="entry name" value="SENTRIN-SPECIFIC PROTEASE"/>
    <property type="match status" value="1"/>
</dbReference>
<organism evidence="8 9">
    <name type="scientific">Tilletia caries</name>
    <name type="common">wheat bunt fungus</name>
    <dbReference type="NCBI Taxonomy" id="13290"/>
    <lineage>
        <taxon>Eukaryota</taxon>
        <taxon>Fungi</taxon>
        <taxon>Dikarya</taxon>
        <taxon>Basidiomycota</taxon>
        <taxon>Ustilaginomycotina</taxon>
        <taxon>Exobasidiomycetes</taxon>
        <taxon>Tilletiales</taxon>
        <taxon>Tilletiaceae</taxon>
        <taxon>Tilletia</taxon>
    </lineage>
</organism>
<dbReference type="GO" id="GO:0070139">
    <property type="term" value="F:SUMO-specific endopeptidase activity"/>
    <property type="evidence" value="ECO:0007669"/>
    <property type="project" value="TreeGrafter"/>
</dbReference>
<evidence type="ECO:0000256" key="6">
    <source>
        <dbReference type="SAM" id="MobiDB-lite"/>
    </source>
</evidence>
<feature type="region of interest" description="Disordered" evidence="6">
    <location>
        <begin position="368"/>
        <end position="412"/>
    </location>
</feature>
<feature type="compositionally biased region" description="Basic and acidic residues" evidence="6">
    <location>
        <begin position="465"/>
        <end position="481"/>
    </location>
</feature>
<dbReference type="Pfam" id="PF02902">
    <property type="entry name" value="Peptidase_C48"/>
    <property type="match status" value="2"/>
</dbReference>
<feature type="compositionally biased region" description="Polar residues" evidence="6">
    <location>
        <begin position="161"/>
        <end position="173"/>
    </location>
</feature>
<dbReference type="GO" id="GO:0016926">
    <property type="term" value="P:protein desumoylation"/>
    <property type="evidence" value="ECO:0007669"/>
    <property type="project" value="TreeGrafter"/>
</dbReference>
<feature type="compositionally biased region" description="Low complexity" evidence="6">
    <location>
        <begin position="138"/>
        <end position="160"/>
    </location>
</feature>
<feature type="compositionally biased region" description="Acidic residues" evidence="6">
    <location>
        <begin position="964"/>
        <end position="978"/>
    </location>
</feature>
<feature type="compositionally biased region" description="Acidic residues" evidence="6">
    <location>
        <begin position="1204"/>
        <end position="1214"/>
    </location>
</feature>
<evidence type="ECO:0000256" key="3">
    <source>
        <dbReference type="ARBA" id="ARBA00022670"/>
    </source>
</evidence>
<dbReference type="Proteomes" id="UP000077671">
    <property type="component" value="Unassembled WGS sequence"/>
</dbReference>
<dbReference type="InterPro" id="IPR038765">
    <property type="entry name" value="Papain-like_cys_pep_sf"/>
</dbReference>
<sequence length="1669" mass="181203">MSNLNNWTDMSARNIMHGNSHNTAGRFARPSTGQDQHRNASGSGGQPLVPNYGIPPIQHQPSDRAAQHAYGQAQISQKGQPPYGVTPRSTASPYVVPMPPKNTHHSKSATPFLLGQIPPGTSGSGGSKQTQHSVPYQASGPASRRMGGRASASSHASSSRPTTSIIAGQMNNSRRLELAPDGPSPASQRNYEARGYPDAASTGATTGSSQLQPTAPHSHHEQFKTVSTQKRKGWSIGGAASSSPSAPSAARVPSEGKLLEGTSSRQLVFSEKDPSASTEVPDSEDEDAADSRTRAVKPSPAKGNHQNPLYMGLGNNNHLLNPLQENGQQDDSNDPIDMLPPRLSTQIKGRSMQPDVAMDDPVCISDSDTEARSLAKSEPSRKRPRVDETSSSTSRLVRETSHVTVSSDGEAPLATNGEARLAIAVAGVAEKARAQRPGTSSRSESSTSPLIERLQLNGGRGMMKNVERRQQDTRQKQRAQDDYVQYDSDTGNTTRLKNSKRANPKDEAGSATATTFTFDHFFVGEEYIPGPHKIAFEQHAHVQLKLKQSKSSDGDSSLNFDPSQLSTVTRAKSENRSSTPEIPFFHVEWLEESPMLHLVKKLSMNGQFDTMASEKSARSLCGLIRPDNLQAFAVEWEKWCNSGFFKSAKSNKSSIHHPHFEYLDRAAINTLKGQYESQTKMKTLPMKRAKPMPPASSSVQEPIAADHFFVKSVKDSRSILMERARQQPLPDIPKKGDTRSVSNVPSHRKKVDARSVSEYIQPPRSSARIQTRRQESEDSDMDINDLVSASTAKASADARVARAVRGKARITEADDTQILRWPIRGGPGAISLFPSDFAKLDEGEFLNDTLIEFGLKYILDQKRDEGEAGARLAEAMYLYSSFFYKRLSEGKDHLKLYENVRKWTSRVDIFQKDYLIVPINEHLHWYLAIIVHPRLILKRKAQQEQEQKNSVVRRSKRHSTTVPDSEEEYQLDDDDESEPIIVPKRVGNSGRKTPDPGVAGTESSSDSVSSAAPETSAQRSRAMSVDEISQGSEENVLVDMEHGIGRAEDGIAKKATMVDSVEELTKMSSDAAIGTSQDGGSAATDDEGPRRQPFTGLLSQFSHPDLKGFFQPSQNQPTSAATNLFQAGRSAPLASTPPQQTRVRAEHLLNSSSTPRPANTKVGDHSAQGSLFGRLGPSQTRDGAEPAELNIKPTTITMTSLQLSDDEDAGEVEADLGTGMDIDSPKPDSGEPMDQDMEEEFSFVGQKGPYLSPSARQAFGRNQDANVDTSSCINNPGRGKLVGGSGSGSTPTGRVPVGIRPGEMLHHRRSSGVDGRGRDRSPGDASGILKPPSAQNSTMAGTEEHRRPRARPLQSGSESNSKAGTSTTTTTRTRSHSGKRREYDETVPTIIFFDSLLNPHRPAGIVLTRYLKYEAMDKKRDALAEVGLTWEDDDPDSKKKVLEELPDCNLINAIVPEQPNSCDCGVYLLYFVRRFFSDPLRFEKLIAEQYKDGDPLRENFASPEWNASEGPKQRRFWQDTIDSHKGAWTEQHKIEEEAAELRKQTKRAAEAAAAESGEGASAGGPSKNRSEDVAVAEDPNALDPNTAQLFAKGLRPRASAPAKAGTSAGKGTPAATETGSRKTAATPAKGGVAAGSSRKGDAAASVKRSTRSSTKADAEPIDLTYLSDD</sequence>
<feature type="compositionally biased region" description="Low complexity" evidence="6">
    <location>
        <begin position="439"/>
        <end position="448"/>
    </location>
</feature>
<feature type="compositionally biased region" description="Polar residues" evidence="6">
    <location>
        <begin position="1354"/>
        <end position="1364"/>
    </location>
</feature>
<feature type="compositionally biased region" description="Polar residues" evidence="6">
    <location>
        <begin position="14"/>
        <end position="23"/>
    </location>
</feature>
<comment type="caution">
    <text evidence="8">The sequence shown here is derived from an EMBL/GenBank/DDBJ whole genome shotgun (WGS) entry which is preliminary data.</text>
</comment>
<reference evidence="8" key="2">
    <citation type="journal article" date="2019" name="IMA Fungus">
        <title>Genome sequencing and comparison of five Tilletia species to identify candidate genes for the detection of regulated species infecting wheat.</title>
        <authorList>
            <person name="Nguyen H.D.T."/>
            <person name="Sultana T."/>
            <person name="Kesanakurti P."/>
            <person name="Hambleton S."/>
        </authorList>
    </citation>
    <scope>NUCLEOTIDE SEQUENCE</scope>
    <source>
        <strain evidence="8">DAOMC 238032</strain>
    </source>
</reference>
<feature type="region of interest" description="Disordered" evidence="6">
    <location>
        <begin position="431"/>
        <end position="511"/>
    </location>
</feature>
<feature type="region of interest" description="Disordered" evidence="6">
    <location>
        <begin position="14"/>
        <end position="342"/>
    </location>
</feature>
<feature type="region of interest" description="Disordered" evidence="6">
    <location>
        <begin position="1066"/>
        <end position="1382"/>
    </location>
</feature>
<feature type="region of interest" description="Disordered" evidence="6">
    <location>
        <begin position="946"/>
        <end position="1054"/>
    </location>
</feature>
<feature type="compositionally biased region" description="Low complexity" evidence="6">
    <location>
        <begin position="239"/>
        <end position="250"/>
    </location>
</feature>
<evidence type="ECO:0000313" key="9">
    <source>
        <dbReference type="Proteomes" id="UP000077671"/>
    </source>
</evidence>
<dbReference type="GO" id="GO:0005634">
    <property type="term" value="C:nucleus"/>
    <property type="evidence" value="ECO:0007669"/>
    <property type="project" value="TreeGrafter"/>
</dbReference>
<feature type="compositionally biased region" description="Basic and acidic residues" evidence="6">
    <location>
        <begin position="369"/>
        <end position="388"/>
    </location>
</feature>
<dbReference type="GO" id="GO:0005737">
    <property type="term" value="C:cytoplasm"/>
    <property type="evidence" value="ECO:0007669"/>
    <property type="project" value="TreeGrafter"/>
</dbReference>
<feature type="compositionally biased region" description="Acidic residues" evidence="6">
    <location>
        <begin position="1231"/>
        <end position="1241"/>
    </location>
</feature>
<feature type="domain" description="Ubiquitin-like protease family profile" evidence="7">
    <location>
        <begin position="830"/>
        <end position="1475"/>
    </location>
</feature>
<name>A0A177VF45_9BASI</name>
<feature type="compositionally biased region" description="Basic and acidic residues" evidence="6">
    <location>
        <begin position="1540"/>
        <end position="1549"/>
    </location>
</feature>
<evidence type="ECO:0000313" key="8">
    <source>
        <dbReference type="EMBL" id="KAE8264468.1"/>
    </source>
</evidence>